<dbReference type="Proteomes" id="UP001232148">
    <property type="component" value="Unassembled WGS sequence"/>
</dbReference>
<reference evidence="2" key="1">
    <citation type="submission" date="2021-06" db="EMBL/GenBank/DDBJ databases">
        <title>Comparative genomics, transcriptomics and evolutionary studies reveal genomic signatures of adaptation to plant cell wall in hemibiotrophic fungi.</title>
        <authorList>
            <consortium name="DOE Joint Genome Institute"/>
            <person name="Baroncelli R."/>
            <person name="Diaz J.F."/>
            <person name="Benocci T."/>
            <person name="Peng M."/>
            <person name="Battaglia E."/>
            <person name="Haridas S."/>
            <person name="Andreopoulos W."/>
            <person name="Labutti K."/>
            <person name="Pangilinan J."/>
            <person name="Floch G.L."/>
            <person name="Makela M.R."/>
            <person name="Henrissat B."/>
            <person name="Grigoriev I.V."/>
            <person name="Crouch J.A."/>
            <person name="De Vries R.P."/>
            <person name="Sukno S.A."/>
            <person name="Thon M.R."/>
        </authorList>
    </citation>
    <scope>NUCLEOTIDE SEQUENCE</scope>
    <source>
        <strain evidence="2">MAFF235873</strain>
    </source>
</reference>
<evidence type="ECO:0000313" key="3">
    <source>
        <dbReference type="Proteomes" id="UP001232148"/>
    </source>
</evidence>
<evidence type="ECO:0000256" key="1">
    <source>
        <dbReference type="SAM" id="MobiDB-lite"/>
    </source>
</evidence>
<feature type="compositionally biased region" description="Low complexity" evidence="1">
    <location>
        <begin position="175"/>
        <end position="190"/>
    </location>
</feature>
<name>A0AAD9LYP1_9PEZI</name>
<accession>A0AAD9LYP1</accession>
<proteinExistence type="predicted"/>
<feature type="region of interest" description="Disordered" evidence="1">
    <location>
        <begin position="200"/>
        <end position="224"/>
    </location>
</feature>
<sequence>MPGNYKAGESCRAWPSPSITVATPPVNADRDNTAAAAAIVGPGAAQTKPATTEKSTVWMPPRSTSAGESIYASVITAAPSSTELFLACTSVWQWASACSQFSGVTLTYGDNTMKIGFKSDSYDCKHGGSATCSVGASDSASAQSVIAGSESAAWFTAVTVIDGHDKLKSSAKPRTSAAASTGPASAATASADSNGACKRAVKGGGSDGSGTKPKGNGGGAGGCSAASDGPGDLPLAMAAAAAAVVAGGFVTVFL</sequence>
<dbReference type="EMBL" id="MU842930">
    <property type="protein sequence ID" value="KAK2025767.1"/>
    <property type="molecule type" value="Genomic_DNA"/>
</dbReference>
<keyword evidence="3" id="KW-1185">Reference proteome</keyword>
<organism evidence="2 3">
    <name type="scientific">Colletotrichum zoysiae</name>
    <dbReference type="NCBI Taxonomy" id="1216348"/>
    <lineage>
        <taxon>Eukaryota</taxon>
        <taxon>Fungi</taxon>
        <taxon>Dikarya</taxon>
        <taxon>Ascomycota</taxon>
        <taxon>Pezizomycotina</taxon>
        <taxon>Sordariomycetes</taxon>
        <taxon>Hypocreomycetidae</taxon>
        <taxon>Glomerellales</taxon>
        <taxon>Glomerellaceae</taxon>
        <taxon>Colletotrichum</taxon>
        <taxon>Colletotrichum graminicola species complex</taxon>
    </lineage>
</organism>
<gene>
    <name evidence="2" type="ORF">LX32DRAFT_730594</name>
</gene>
<dbReference type="AlphaFoldDB" id="A0AAD9LYP1"/>
<feature type="region of interest" description="Disordered" evidence="1">
    <location>
        <begin position="171"/>
        <end position="190"/>
    </location>
</feature>
<comment type="caution">
    <text evidence="2">The sequence shown here is derived from an EMBL/GenBank/DDBJ whole genome shotgun (WGS) entry which is preliminary data.</text>
</comment>
<evidence type="ECO:0000313" key="2">
    <source>
        <dbReference type="EMBL" id="KAK2025767.1"/>
    </source>
</evidence>
<protein>
    <submittedName>
        <fullName evidence="2">Uncharacterized protein</fullName>
    </submittedName>
</protein>